<organism evidence="14 15">
    <name type="scientific">Aminipila butyrica</name>
    <dbReference type="NCBI Taxonomy" id="433296"/>
    <lineage>
        <taxon>Bacteria</taxon>
        <taxon>Bacillati</taxon>
        <taxon>Bacillota</taxon>
        <taxon>Clostridia</taxon>
        <taxon>Peptostreptococcales</taxon>
        <taxon>Anaerovoracaceae</taxon>
        <taxon>Aminipila</taxon>
    </lineage>
</organism>
<dbReference type="PROSITE" id="PS00136">
    <property type="entry name" value="SUBTILASE_ASP"/>
    <property type="match status" value="1"/>
</dbReference>
<evidence type="ECO:0000313" key="14">
    <source>
        <dbReference type="EMBL" id="QIB69813.1"/>
    </source>
</evidence>
<dbReference type="Pfam" id="PF22148">
    <property type="entry name" value="Fervidolysin_NPro-like"/>
    <property type="match status" value="1"/>
</dbReference>
<feature type="active site" description="Charge relay system" evidence="8 9">
    <location>
        <position position="167"/>
    </location>
</feature>
<evidence type="ECO:0000256" key="5">
    <source>
        <dbReference type="ARBA" id="ARBA00022737"/>
    </source>
</evidence>
<dbReference type="PROSITE" id="PS51892">
    <property type="entry name" value="SUBTILASE"/>
    <property type="match status" value="1"/>
</dbReference>
<dbReference type="KEGG" id="abut:Ami103574_10985"/>
<comment type="subcellular location">
    <subcellularLocation>
        <location evidence="1">Secreted</location>
    </subcellularLocation>
</comment>
<dbReference type="Gene3D" id="3.40.50.200">
    <property type="entry name" value="Peptidase S8/S53 domain"/>
    <property type="match status" value="1"/>
</dbReference>
<dbReference type="SUPFAM" id="SSF52743">
    <property type="entry name" value="Subtilisin-like"/>
    <property type="match status" value="1"/>
</dbReference>
<feature type="domain" description="SLH" evidence="13">
    <location>
        <begin position="1641"/>
        <end position="1704"/>
    </location>
</feature>
<accession>A0A858BV39</accession>
<feature type="domain" description="SLH" evidence="13">
    <location>
        <begin position="1710"/>
        <end position="1769"/>
    </location>
</feature>
<keyword evidence="15" id="KW-1185">Reference proteome</keyword>
<dbReference type="InterPro" id="IPR023828">
    <property type="entry name" value="Peptidase_S8_Ser-AS"/>
</dbReference>
<protein>
    <submittedName>
        <fullName evidence="14">S8 family serine peptidase</fullName>
    </submittedName>
</protein>
<dbReference type="PANTHER" id="PTHR43806:SF11">
    <property type="entry name" value="CEREVISIN-RELATED"/>
    <property type="match status" value="1"/>
</dbReference>
<dbReference type="InterPro" id="IPR015500">
    <property type="entry name" value="Peptidase_S8_subtilisin-rel"/>
</dbReference>
<evidence type="ECO:0000256" key="12">
    <source>
        <dbReference type="SAM" id="SignalP"/>
    </source>
</evidence>
<evidence type="ECO:0000256" key="10">
    <source>
        <dbReference type="RuleBase" id="RU003355"/>
    </source>
</evidence>
<dbReference type="PRINTS" id="PR00723">
    <property type="entry name" value="SUBTILISIN"/>
</dbReference>
<dbReference type="CDD" id="cd07484">
    <property type="entry name" value="Peptidases_S8_Thermitase_like"/>
    <property type="match status" value="1"/>
</dbReference>
<evidence type="ECO:0000256" key="9">
    <source>
        <dbReference type="PROSITE-ProRule" id="PRU01240"/>
    </source>
</evidence>
<name>A0A858BV39_9FIRM</name>
<keyword evidence="5" id="KW-0677">Repeat</keyword>
<dbReference type="GO" id="GO:0004252">
    <property type="term" value="F:serine-type endopeptidase activity"/>
    <property type="evidence" value="ECO:0007669"/>
    <property type="project" value="UniProtKB-UniRule"/>
</dbReference>
<reference evidence="14 15" key="1">
    <citation type="submission" date="2020-02" db="EMBL/GenBank/DDBJ databases">
        <authorList>
            <person name="Kim Y.B."/>
            <person name="Roh S.W."/>
        </authorList>
    </citation>
    <scope>NUCLEOTIDE SEQUENCE [LARGE SCALE GENOMIC DNA]</scope>
    <source>
        <strain evidence="14 15">DSM 103574</strain>
    </source>
</reference>
<feature type="compositionally biased region" description="Basic and acidic residues" evidence="11">
    <location>
        <begin position="1480"/>
        <end position="1491"/>
    </location>
</feature>
<evidence type="ECO:0000256" key="3">
    <source>
        <dbReference type="ARBA" id="ARBA00022525"/>
    </source>
</evidence>
<dbReference type="InterPro" id="IPR001119">
    <property type="entry name" value="SLH_dom"/>
</dbReference>
<evidence type="ECO:0000256" key="2">
    <source>
        <dbReference type="ARBA" id="ARBA00011073"/>
    </source>
</evidence>
<dbReference type="InterPro" id="IPR034084">
    <property type="entry name" value="Thermitase-like_dom"/>
</dbReference>
<dbReference type="InterPro" id="IPR000209">
    <property type="entry name" value="Peptidase_S8/S53_dom"/>
</dbReference>
<dbReference type="Gene3D" id="2.60.40.10">
    <property type="entry name" value="Immunoglobulins"/>
    <property type="match status" value="1"/>
</dbReference>
<evidence type="ECO:0000256" key="8">
    <source>
        <dbReference type="PIRSR" id="PIRSR615500-1"/>
    </source>
</evidence>
<sequence>MWCKKKNFSRISWMLIICIGFVTLFSSMPETAYADEGNEENLCEKYGIDESFEGELIVKYETVKSQGILNRLFFSADEVDAEEVILCEVGSDEDVNETIEDLEKDGQIEYIEPNLILEICEDNEEPETDTLKDKYIDYQWALKDINAFEAWDKIGDTPGEAVVAVLDTGVDYSHPDLDSKILEGKNFVKERKDGSHYPNNYGIMDDNGHGTFASGVITATYNNGIGVSGLAGNLDVKVLAVKVMNDDGEGNVFEISEGIRYAADQQADIISLSLGGEGYSQTMANAVKYAQDNGVLVVAAAGNDGKDGSNFYPAAYSGVLTVGAVGPDDSIAAFSNYGQELDIMAPGVQIYSTSIAKEAAFGNEEDGYYAQFNGTSFSCPYTAGVAAVYKIIHPEANADAIKEALLQTAVDLEDDGWDEKTGYGKLDMYAATNPATNIESVIKIDGLKRNDYLKGEVQIKANILNEQEEIDQVKFYLDNMDEQSLIGIAETEDYSRFSMEWDTRNFENGTHELIAAAFKDGELKQKDTLTIQVINEVKSGILLKVKDPDGNASVNAFVNVYVKDVEHQDYDRVYTGKTNQLGIARISGTLGKDLSNIYVVITGTFDCEEVKSGSALFIYQEQLEGPGEFEITGENTQPVKFGTFNKGGNELFNVAYYATVVDQEGINIGITNELNPNKEAAPVVYAEEGKYDFFSYSQKDQETYFLTQWSKRISKSESAQTLVFDGSKTGQVHLVTGDETKVQSGIVYLYNDKTNASLGMKLGGKNIYVSSDTYRYKIDAEVKDPQNGEDWIYTFDSGKKGIAIPENQIAEVKVGGGLKISNFDLSYEAVEEHVLEANKTYNKDKIQMIEDGNKTVVRFPIGYELFQTLNRFADNYGNYLTGISRGSLTGASVAHYGQAVAPQEEEDEEDESKVLFPRFRVLDENKEWIYPIYWDLLGGHEDGERSKNFFEFTFWDIMSLDGKTGDYELQLSLEKNALCEEKLSKKIDVRLYDEGLHKILSYDPQHITEHVNEDSNLTVPYMYLFSLRDSQETDAVSSATAKEDNPMGDGEVDAVDCNPAKTKGPYWEQTYGAWGRQYQNEDDFGTIALDSSIKLSKEKDGNLAIIRYTLSDGDSYVYLFRQFTDFQDLGTEIRLDELNLKKVTMADLNVGGTKLDHMQSNSNIIFKAKVGEDVLPVRMPVFTEDVWVEPGQYSFDGQYITHPDSKGNQTNYYVVEKDVDVQQNQEINFDVSKNATIILEPETTGYKKWKGAALLPFSDYSHSFKVEDTQGSIYSIPADIYYDSVNVVLGLADSEKTSYVWNYLFQMPETLKLAAGEEYHLKVGGSFKPMVELKKDTYSSQEKLTGYSAVMDQFGNRLLSTRVSADHEWFDVNRQVAKQDYEIQHDTTDNANIVYPYMRLYKQENSGEKLMYNESKAQYYHSFEELLSGLSVGSYRAEIAFAGSPNGQVKTAAEDGLFVIAENKSSGGKGGGSKGSSVIKETEKETPEKEKTEAEVIKQNLEKQNIKVISTPTVVKKQAKELYEDVSLTLNTELDKEKACAISYDIAKNSYSFVPAIFEMVDGKWHVKMKITSDSQIFVVEHDKTFKDVSDHWAKEEIEKMASKFIVNGVKEDTFLPDKQVTRAEFVSMLVRALNLRENSTSLGFKDIASDSWYKETVETGVKYGLIKGYEDNSFRPNEAITRAEMAVIVERAMKLAGKDPQQYDYDQTLNVFNDENQISSWSKNSVSTMVSTGITTGRANGQYAPDENTTRAETTIVLYRLMRYIEFI</sequence>
<keyword evidence="4 9" id="KW-0645">Protease</keyword>
<dbReference type="EMBL" id="CP048649">
    <property type="protein sequence ID" value="QIB69813.1"/>
    <property type="molecule type" value="Genomic_DNA"/>
</dbReference>
<dbReference type="InterPro" id="IPR054399">
    <property type="entry name" value="Fervidolysin-like_N_prodom"/>
</dbReference>
<dbReference type="GO" id="GO:0006508">
    <property type="term" value="P:proteolysis"/>
    <property type="evidence" value="ECO:0007669"/>
    <property type="project" value="UniProtKB-KW"/>
</dbReference>
<feature type="region of interest" description="Disordered" evidence="11">
    <location>
        <begin position="1465"/>
        <end position="1491"/>
    </location>
</feature>
<dbReference type="Pfam" id="PF00395">
    <property type="entry name" value="SLH"/>
    <property type="match status" value="3"/>
</dbReference>
<dbReference type="PROSITE" id="PS00138">
    <property type="entry name" value="SUBTILASE_SER"/>
    <property type="match status" value="1"/>
</dbReference>
<dbReference type="InterPro" id="IPR050131">
    <property type="entry name" value="Peptidase_S8_subtilisin-like"/>
</dbReference>
<dbReference type="RefSeq" id="WP_163067053.1">
    <property type="nucleotide sequence ID" value="NZ_CP048649.1"/>
</dbReference>
<dbReference type="InterPro" id="IPR036852">
    <property type="entry name" value="Peptidase_S8/S53_dom_sf"/>
</dbReference>
<evidence type="ECO:0000313" key="15">
    <source>
        <dbReference type="Proteomes" id="UP000466848"/>
    </source>
</evidence>
<evidence type="ECO:0000256" key="1">
    <source>
        <dbReference type="ARBA" id="ARBA00004613"/>
    </source>
</evidence>
<evidence type="ECO:0000256" key="7">
    <source>
        <dbReference type="ARBA" id="ARBA00022825"/>
    </source>
</evidence>
<feature type="active site" description="Charge relay system" evidence="8 9">
    <location>
        <position position="209"/>
    </location>
</feature>
<keyword evidence="6 9" id="KW-0378">Hydrolase</keyword>
<evidence type="ECO:0000259" key="13">
    <source>
        <dbReference type="PROSITE" id="PS51272"/>
    </source>
</evidence>
<comment type="similarity">
    <text evidence="2 9 10">Belongs to the peptidase S8 family.</text>
</comment>
<gene>
    <name evidence="14" type="ORF">Ami103574_10985</name>
</gene>
<keyword evidence="3" id="KW-0964">Secreted</keyword>
<dbReference type="PROSITE" id="PS51272">
    <property type="entry name" value="SLH"/>
    <property type="match status" value="3"/>
</dbReference>
<dbReference type="Proteomes" id="UP000466848">
    <property type="component" value="Chromosome"/>
</dbReference>
<dbReference type="GO" id="GO:0005576">
    <property type="term" value="C:extracellular region"/>
    <property type="evidence" value="ECO:0007669"/>
    <property type="project" value="UniProtKB-SubCell"/>
</dbReference>
<feature type="domain" description="SLH" evidence="13">
    <location>
        <begin position="1581"/>
        <end position="1640"/>
    </location>
</feature>
<dbReference type="InterPro" id="IPR013783">
    <property type="entry name" value="Ig-like_fold"/>
</dbReference>
<dbReference type="InterPro" id="IPR023827">
    <property type="entry name" value="Peptidase_S8_Asp-AS"/>
</dbReference>
<proteinExistence type="inferred from homology"/>
<feature type="chain" id="PRO_5032877454" evidence="12">
    <location>
        <begin position="35"/>
        <end position="1769"/>
    </location>
</feature>
<evidence type="ECO:0000256" key="11">
    <source>
        <dbReference type="SAM" id="MobiDB-lite"/>
    </source>
</evidence>
<keyword evidence="12" id="KW-0732">Signal</keyword>
<keyword evidence="7 9" id="KW-0720">Serine protease</keyword>
<feature type="signal peptide" evidence="12">
    <location>
        <begin position="1"/>
        <end position="34"/>
    </location>
</feature>
<dbReference type="Pfam" id="PF00082">
    <property type="entry name" value="Peptidase_S8"/>
    <property type="match status" value="1"/>
</dbReference>
<evidence type="ECO:0000256" key="6">
    <source>
        <dbReference type="ARBA" id="ARBA00022801"/>
    </source>
</evidence>
<evidence type="ECO:0000256" key="4">
    <source>
        <dbReference type="ARBA" id="ARBA00022670"/>
    </source>
</evidence>
<dbReference type="PANTHER" id="PTHR43806">
    <property type="entry name" value="PEPTIDASE S8"/>
    <property type="match status" value="1"/>
</dbReference>
<feature type="active site" description="Charge relay system" evidence="8 9">
    <location>
        <position position="376"/>
    </location>
</feature>